<sequence length="162" mass="18640">MMNITIVNDTREFQLYGVSMQAEGNASIPEAMKKLLDEVWREVRGKKLPHKGINHVLYDRDRILFAGVELHSTPDAGTVLARKDISFQHYAYWKHIGPYNQLGATHESMRQAIRASGRQHTYPYMEIYGHWDEDPYKLQTEILYPLQLVKPGEESAIAGARL</sequence>
<protein>
    <submittedName>
        <fullName evidence="1">GyrI-like domain-containing protein</fullName>
    </submittedName>
</protein>
<evidence type="ECO:0000313" key="1">
    <source>
        <dbReference type="EMBL" id="UVI32621.1"/>
    </source>
</evidence>
<dbReference type="EMBL" id="CP091430">
    <property type="protein sequence ID" value="UVI32621.1"/>
    <property type="molecule type" value="Genomic_DNA"/>
</dbReference>
<dbReference type="InterPro" id="IPR011256">
    <property type="entry name" value="Reg_factor_effector_dom_sf"/>
</dbReference>
<proteinExistence type="predicted"/>
<keyword evidence="2" id="KW-1185">Reference proteome</keyword>
<dbReference type="RefSeq" id="WP_258388671.1">
    <property type="nucleotide sequence ID" value="NZ_CP091430.1"/>
</dbReference>
<accession>A0ABY5SF72</accession>
<gene>
    <name evidence="1" type="ORF">L1F29_12685</name>
</gene>
<evidence type="ECO:0000313" key="2">
    <source>
        <dbReference type="Proteomes" id="UP001057877"/>
    </source>
</evidence>
<dbReference type="Gene3D" id="3.20.80.10">
    <property type="entry name" value="Regulatory factor, effector binding domain"/>
    <property type="match status" value="1"/>
</dbReference>
<name>A0ABY5SF72_9BACL</name>
<reference evidence="1" key="1">
    <citation type="submission" date="2022-01" db="EMBL/GenBank/DDBJ databases">
        <title>Paenibacillus spongiae sp. nov., isolated from marine sponge.</title>
        <authorList>
            <person name="Li Z."/>
            <person name="Zhang M."/>
        </authorList>
    </citation>
    <scope>NUCLEOTIDE SEQUENCE</scope>
    <source>
        <strain evidence="1">PHS-Z3</strain>
    </source>
</reference>
<dbReference type="SUPFAM" id="SSF55136">
    <property type="entry name" value="Probable bacterial effector-binding domain"/>
    <property type="match status" value="1"/>
</dbReference>
<organism evidence="1 2">
    <name type="scientific">Paenibacillus spongiae</name>
    <dbReference type="NCBI Taxonomy" id="2909671"/>
    <lineage>
        <taxon>Bacteria</taxon>
        <taxon>Bacillati</taxon>
        <taxon>Bacillota</taxon>
        <taxon>Bacilli</taxon>
        <taxon>Bacillales</taxon>
        <taxon>Paenibacillaceae</taxon>
        <taxon>Paenibacillus</taxon>
    </lineage>
</organism>
<dbReference type="Proteomes" id="UP001057877">
    <property type="component" value="Chromosome"/>
</dbReference>